<dbReference type="GO" id="GO:0005829">
    <property type="term" value="C:cytosol"/>
    <property type="evidence" value="ECO:0007669"/>
    <property type="project" value="TreeGrafter"/>
</dbReference>
<evidence type="ECO:0000313" key="13">
    <source>
        <dbReference type="EMBL" id="SVA55847.1"/>
    </source>
</evidence>
<keyword evidence="6" id="KW-0238">DNA-binding</keyword>
<keyword evidence="7" id="KW-0413">Isomerase</keyword>
<reference evidence="13" key="1">
    <citation type="submission" date="2018-05" db="EMBL/GenBank/DDBJ databases">
        <authorList>
            <person name="Lanie J.A."/>
            <person name="Ng W.-L."/>
            <person name="Kazmierczak K.M."/>
            <person name="Andrzejewski T.M."/>
            <person name="Davidsen T.M."/>
            <person name="Wayne K.J."/>
            <person name="Tettelin H."/>
            <person name="Glass J.I."/>
            <person name="Rusch D."/>
            <person name="Podicherti R."/>
            <person name="Tsui H.-C.T."/>
            <person name="Winkler M.E."/>
        </authorList>
    </citation>
    <scope>NUCLEOTIDE SEQUENCE</scope>
</reference>
<dbReference type="CDD" id="cd17932">
    <property type="entry name" value="DEXQc_UvrD"/>
    <property type="match status" value="1"/>
</dbReference>
<dbReference type="PROSITE" id="PS51198">
    <property type="entry name" value="UVRD_HELICASE_ATP_BIND"/>
    <property type="match status" value="1"/>
</dbReference>
<comment type="catalytic activity">
    <reaction evidence="10">
        <text>ATP + H2O = ADP + phosphate + H(+)</text>
        <dbReference type="Rhea" id="RHEA:13065"/>
        <dbReference type="ChEBI" id="CHEBI:15377"/>
        <dbReference type="ChEBI" id="CHEBI:15378"/>
        <dbReference type="ChEBI" id="CHEBI:30616"/>
        <dbReference type="ChEBI" id="CHEBI:43474"/>
        <dbReference type="ChEBI" id="CHEBI:456216"/>
        <dbReference type="EC" id="5.6.2.4"/>
    </reaction>
</comment>
<dbReference type="Gene3D" id="1.10.486.10">
    <property type="entry name" value="PCRA, domain 4"/>
    <property type="match status" value="1"/>
</dbReference>
<name>A0A381WVB7_9ZZZZ</name>
<dbReference type="Gene3D" id="1.10.10.160">
    <property type="match status" value="1"/>
</dbReference>
<dbReference type="GO" id="GO:0005524">
    <property type="term" value="F:ATP binding"/>
    <property type="evidence" value="ECO:0007669"/>
    <property type="project" value="UniProtKB-KW"/>
</dbReference>
<dbReference type="Gene3D" id="3.40.50.300">
    <property type="entry name" value="P-loop containing nucleotide triphosphate hydrolases"/>
    <property type="match status" value="2"/>
</dbReference>
<evidence type="ECO:0000259" key="12">
    <source>
        <dbReference type="PROSITE" id="PS51217"/>
    </source>
</evidence>
<dbReference type="AlphaFoldDB" id="A0A381WVB7"/>
<keyword evidence="4" id="KW-0347">Helicase</keyword>
<evidence type="ECO:0000256" key="6">
    <source>
        <dbReference type="ARBA" id="ARBA00023125"/>
    </source>
</evidence>
<dbReference type="Pfam" id="PF13361">
    <property type="entry name" value="UvrD_C"/>
    <property type="match status" value="1"/>
</dbReference>
<evidence type="ECO:0000256" key="2">
    <source>
        <dbReference type="ARBA" id="ARBA00022741"/>
    </source>
</evidence>
<dbReference type="GO" id="GO:0043138">
    <property type="term" value="F:3'-5' DNA helicase activity"/>
    <property type="evidence" value="ECO:0007669"/>
    <property type="project" value="UniProtKB-EC"/>
</dbReference>
<evidence type="ECO:0000256" key="5">
    <source>
        <dbReference type="ARBA" id="ARBA00022840"/>
    </source>
</evidence>
<dbReference type="InterPro" id="IPR027417">
    <property type="entry name" value="P-loop_NTPase"/>
</dbReference>
<gene>
    <name evidence="13" type="ORF">METZ01_LOCUS108701</name>
</gene>
<dbReference type="Pfam" id="PF00580">
    <property type="entry name" value="UvrD-helicase"/>
    <property type="match status" value="1"/>
</dbReference>
<dbReference type="GO" id="GO:0003677">
    <property type="term" value="F:DNA binding"/>
    <property type="evidence" value="ECO:0007669"/>
    <property type="project" value="UniProtKB-KW"/>
</dbReference>
<evidence type="ECO:0000256" key="4">
    <source>
        <dbReference type="ARBA" id="ARBA00022806"/>
    </source>
</evidence>
<dbReference type="GO" id="GO:0016787">
    <property type="term" value="F:hydrolase activity"/>
    <property type="evidence" value="ECO:0007669"/>
    <property type="project" value="UniProtKB-KW"/>
</dbReference>
<feature type="domain" description="UvrD-like helicase ATP-binding" evidence="11">
    <location>
        <begin position="8"/>
        <end position="286"/>
    </location>
</feature>
<dbReference type="InterPro" id="IPR014016">
    <property type="entry name" value="UvrD-like_ATP-bd"/>
</dbReference>
<dbReference type="InterPro" id="IPR014017">
    <property type="entry name" value="DNA_helicase_UvrD-like_C"/>
</dbReference>
<evidence type="ECO:0000256" key="1">
    <source>
        <dbReference type="ARBA" id="ARBA00009922"/>
    </source>
</evidence>
<evidence type="ECO:0000256" key="8">
    <source>
        <dbReference type="ARBA" id="ARBA00034617"/>
    </source>
</evidence>
<dbReference type="PANTHER" id="PTHR11070">
    <property type="entry name" value="UVRD / RECB / PCRA DNA HELICASE FAMILY MEMBER"/>
    <property type="match status" value="1"/>
</dbReference>
<comment type="similarity">
    <text evidence="1">Belongs to the helicase family. UvrD subfamily.</text>
</comment>
<dbReference type="PANTHER" id="PTHR11070:SF2">
    <property type="entry name" value="ATP-DEPENDENT DNA HELICASE SRS2"/>
    <property type="match status" value="1"/>
</dbReference>
<feature type="non-terminal residue" evidence="13">
    <location>
        <position position="441"/>
    </location>
</feature>
<evidence type="ECO:0000256" key="10">
    <source>
        <dbReference type="ARBA" id="ARBA00048988"/>
    </source>
</evidence>
<dbReference type="PROSITE" id="PS51217">
    <property type="entry name" value="UVRD_HELICASE_CTER"/>
    <property type="match status" value="1"/>
</dbReference>
<evidence type="ECO:0000256" key="3">
    <source>
        <dbReference type="ARBA" id="ARBA00022801"/>
    </source>
</evidence>
<dbReference type="InterPro" id="IPR000212">
    <property type="entry name" value="DNA_helicase_UvrD/REP"/>
</dbReference>
<dbReference type="GO" id="GO:0000725">
    <property type="term" value="P:recombinational repair"/>
    <property type="evidence" value="ECO:0007669"/>
    <property type="project" value="TreeGrafter"/>
</dbReference>
<protein>
    <recommendedName>
        <fullName evidence="9">DNA 3'-5' helicase</fullName>
        <ecNumber evidence="9">5.6.2.4</ecNumber>
    </recommendedName>
</protein>
<organism evidence="13">
    <name type="scientific">marine metagenome</name>
    <dbReference type="NCBI Taxonomy" id="408172"/>
    <lineage>
        <taxon>unclassified sequences</taxon>
        <taxon>metagenomes</taxon>
        <taxon>ecological metagenomes</taxon>
    </lineage>
</organism>
<sequence length="441" mass="50746">MASNIVNNLNNKQKQSVSLGDGINALILAGAGSGKTRVLTHRIHYLVSEKNVHVDNILAVTFTNKAANEMKERLTDLLRRPIGRMWVGTFHSIAHRILRSHAIEANLSPNFQILDSQDQFRIIKRIMKENSIDEAKFPVRRVQWFVNQQKDEGLSAAEIDPGHNYFVKQSAKIFDLYEKHCQVNDLVDFAGLLLRTYQLLSDNQTILANYQEKFKYILIDEFQDTNRIQYEWIKLLYSAQNRLFCVGDDDQSIYGWRGAKIENIQKIESDFNPIEVIKLEQNYRSTGNILSASNALIANNNNRLEKSLWTETDDGELVDVFNARSETEEAQYVIAKIESQFNQGRNLDECAILYRSNAQSRVFEETLIKHNIDYKIYGGLRFFERAEIKDAMAYARLIENSSDNIAFERIVNFPARGIGLATLEKIREHATEKHTDLFQAS</sequence>
<keyword evidence="2" id="KW-0547">Nucleotide-binding</keyword>
<dbReference type="EMBL" id="UINC01012842">
    <property type="protein sequence ID" value="SVA55847.1"/>
    <property type="molecule type" value="Genomic_DNA"/>
</dbReference>
<dbReference type="EC" id="5.6.2.4" evidence="9"/>
<proteinExistence type="inferred from homology"/>
<evidence type="ECO:0000256" key="7">
    <source>
        <dbReference type="ARBA" id="ARBA00023235"/>
    </source>
</evidence>
<keyword evidence="3" id="KW-0378">Hydrolase</keyword>
<evidence type="ECO:0000256" key="9">
    <source>
        <dbReference type="ARBA" id="ARBA00034808"/>
    </source>
</evidence>
<feature type="domain" description="UvrD-like helicase C-terminal" evidence="12">
    <location>
        <begin position="287"/>
        <end position="441"/>
    </location>
</feature>
<accession>A0A381WVB7</accession>
<comment type="catalytic activity">
    <reaction evidence="8">
        <text>Couples ATP hydrolysis with the unwinding of duplex DNA by translocating in the 3'-5' direction.</text>
        <dbReference type="EC" id="5.6.2.4"/>
    </reaction>
</comment>
<keyword evidence="5" id="KW-0067">ATP-binding</keyword>
<dbReference type="GO" id="GO:0033202">
    <property type="term" value="C:DNA helicase complex"/>
    <property type="evidence" value="ECO:0007669"/>
    <property type="project" value="TreeGrafter"/>
</dbReference>
<dbReference type="SUPFAM" id="SSF52540">
    <property type="entry name" value="P-loop containing nucleoside triphosphate hydrolases"/>
    <property type="match status" value="1"/>
</dbReference>
<dbReference type="InterPro" id="IPR013986">
    <property type="entry name" value="DExx_box_DNA_helicase_dom_sf"/>
</dbReference>
<evidence type="ECO:0000259" key="11">
    <source>
        <dbReference type="PROSITE" id="PS51198"/>
    </source>
</evidence>